<feature type="region of interest" description="Disordered" evidence="5">
    <location>
        <begin position="82"/>
        <end position="143"/>
    </location>
</feature>
<proteinExistence type="inferred from homology"/>
<dbReference type="EMBL" id="ML121536">
    <property type="protein sequence ID" value="RPB25923.1"/>
    <property type="molecule type" value="Genomic_DNA"/>
</dbReference>
<dbReference type="InterPro" id="IPR056750">
    <property type="entry name" value="RRM_ESF1"/>
</dbReference>
<dbReference type="PANTHER" id="PTHR12202:SF0">
    <property type="entry name" value="ESF1 HOMOLOG"/>
    <property type="match status" value="1"/>
</dbReference>
<sequence>MPKPIKQKVPINPMSKAPITNDSRFASVHSDPRFALPRRKDTKVTIDKRFKRMLEDEDFLNTAKVDKYGRKLGTEAGKKKIKDYYHLEDEGEEEESSEEAGEKPAVYDPARGEGIIDTSDVSETDEEAEIEGDAEAEEGVGEEIPTGDIYRRLAVVNLDWDNVRAVDLMATLSSFKPKDGKVLSVRIYPSEFGKERLEKEELEGPPKEIFTAKNGEEDEEEEINEKTIIKTDDGEEFDSTRLRNYQLERLRYYYAVVECDSKATAKNIYDECDGAEYEASANFFDLRFIPDETSFEEDIPRDECTQLPVGYKPNEFVTDALQHSKVKLTWDHDDPARKNKTKKAFSQREIEEMDLKEYLASSDSEEGDAEELKNKYRALLSLGGKIGGKQKDEVAGDMEITFTSGLMVDNKADEKEPDHEETTIEKYKRKEKERMKVRKAAYEAKIKGDDINGVTEGDKDVTEEQADLGFEDPFFQKEEPQVTKKEKKKADKKAKEKEAAEMATQRAELELLIMDDVDEKAAAIGSMKHFSMKEVVKAEKGKKLKKRKKAKKAADAEDVQNGFEADVKDPRFAALFEEHDFAIDPTNPRFKQTTTMKKLMEEKRNRKKNQADNSENGPNRKKRKAETQAGDDVSRLVQSLKRKSKSK</sequence>
<dbReference type="InterPro" id="IPR012580">
    <property type="entry name" value="NUC153"/>
</dbReference>
<comment type="subcellular location">
    <subcellularLocation>
        <location evidence="1">Nucleus</location>
        <location evidence="1">Nucleolus</location>
    </subcellularLocation>
</comment>
<dbReference type="Pfam" id="PF08159">
    <property type="entry name" value="NUC153"/>
    <property type="match status" value="1"/>
</dbReference>
<feature type="domain" description="ESF1 RRM" evidence="7">
    <location>
        <begin position="151"/>
        <end position="305"/>
    </location>
</feature>
<name>A0A3N4LSN4_9PEZI</name>
<feature type="compositionally biased region" description="Acidic residues" evidence="5">
    <location>
        <begin position="89"/>
        <end position="99"/>
    </location>
</feature>
<dbReference type="OrthoDB" id="431825at2759"/>
<keyword evidence="3" id="KW-0175">Coiled coil</keyword>
<evidence type="ECO:0000256" key="3">
    <source>
        <dbReference type="ARBA" id="ARBA00023054"/>
    </source>
</evidence>
<evidence type="ECO:0000259" key="6">
    <source>
        <dbReference type="Pfam" id="PF08159"/>
    </source>
</evidence>
<feature type="domain" description="NUC153" evidence="6">
    <location>
        <begin position="569"/>
        <end position="597"/>
    </location>
</feature>
<evidence type="ECO:0000256" key="5">
    <source>
        <dbReference type="SAM" id="MobiDB-lite"/>
    </source>
</evidence>
<evidence type="ECO:0000256" key="2">
    <source>
        <dbReference type="ARBA" id="ARBA00009087"/>
    </source>
</evidence>
<dbReference type="Proteomes" id="UP000267821">
    <property type="component" value="Unassembled WGS sequence"/>
</dbReference>
<feature type="compositionally biased region" description="Acidic residues" evidence="5">
    <location>
        <begin position="120"/>
        <end position="141"/>
    </location>
</feature>
<protein>
    <submittedName>
        <fullName evidence="8">Uncharacterized protein</fullName>
    </submittedName>
</protein>
<feature type="compositionally biased region" description="Basic and acidic residues" evidence="5">
    <location>
        <begin position="474"/>
        <end position="484"/>
    </location>
</feature>
<dbReference type="GO" id="GO:0003723">
    <property type="term" value="F:RNA binding"/>
    <property type="evidence" value="ECO:0007669"/>
    <property type="project" value="TreeGrafter"/>
</dbReference>
<evidence type="ECO:0000313" key="8">
    <source>
        <dbReference type="EMBL" id="RPB25923.1"/>
    </source>
</evidence>
<dbReference type="InterPro" id="IPR039754">
    <property type="entry name" value="Esf1"/>
</dbReference>
<dbReference type="STRING" id="1051890.A0A3N4LSN4"/>
<dbReference type="Pfam" id="PF25121">
    <property type="entry name" value="RRM_ESF1"/>
    <property type="match status" value="1"/>
</dbReference>
<organism evidence="8 9">
    <name type="scientific">Terfezia boudieri ATCC MYA-4762</name>
    <dbReference type="NCBI Taxonomy" id="1051890"/>
    <lineage>
        <taxon>Eukaryota</taxon>
        <taxon>Fungi</taxon>
        <taxon>Dikarya</taxon>
        <taxon>Ascomycota</taxon>
        <taxon>Pezizomycotina</taxon>
        <taxon>Pezizomycetes</taxon>
        <taxon>Pezizales</taxon>
        <taxon>Pezizaceae</taxon>
        <taxon>Terfezia</taxon>
    </lineage>
</organism>
<feature type="region of interest" description="Disordered" evidence="5">
    <location>
        <begin position="579"/>
        <end position="647"/>
    </location>
</feature>
<evidence type="ECO:0000313" key="9">
    <source>
        <dbReference type="Proteomes" id="UP000267821"/>
    </source>
</evidence>
<dbReference type="GO" id="GO:0005730">
    <property type="term" value="C:nucleolus"/>
    <property type="evidence" value="ECO:0007669"/>
    <property type="project" value="UniProtKB-SubCell"/>
</dbReference>
<dbReference type="FunCoup" id="A0A3N4LSN4">
    <property type="interactions" value="1093"/>
</dbReference>
<evidence type="ECO:0000256" key="1">
    <source>
        <dbReference type="ARBA" id="ARBA00004604"/>
    </source>
</evidence>
<dbReference type="AlphaFoldDB" id="A0A3N4LSN4"/>
<keyword evidence="4" id="KW-0539">Nucleus</keyword>
<feature type="region of interest" description="Disordered" evidence="5">
    <location>
        <begin position="1"/>
        <end position="34"/>
    </location>
</feature>
<dbReference type="PANTHER" id="PTHR12202">
    <property type="entry name" value="ESF1 HOMOLOG"/>
    <property type="match status" value="1"/>
</dbReference>
<dbReference type="InParanoid" id="A0A3N4LSN4"/>
<feature type="compositionally biased region" description="Basic residues" evidence="5">
    <location>
        <begin position="542"/>
        <end position="551"/>
    </location>
</feature>
<evidence type="ECO:0000259" key="7">
    <source>
        <dbReference type="Pfam" id="PF25121"/>
    </source>
</evidence>
<keyword evidence="9" id="KW-1185">Reference proteome</keyword>
<dbReference type="GO" id="GO:0006364">
    <property type="term" value="P:rRNA processing"/>
    <property type="evidence" value="ECO:0007669"/>
    <property type="project" value="InterPro"/>
</dbReference>
<gene>
    <name evidence="8" type="ORF">L211DRAFT_805632</name>
</gene>
<accession>A0A3N4LSN4</accession>
<evidence type="ECO:0000256" key="4">
    <source>
        <dbReference type="ARBA" id="ARBA00023242"/>
    </source>
</evidence>
<reference evidence="8 9" key="1">
    <citation type="journal article" date="2018" name="Nat. Ecol. Evol.">
        <title>Pezizomycetes genomes reveal the molecular basis of ectomycorrhizal truffle lifestyle.</title>
        <authorList>
            <person name="Murat C."/>
            <person name="Payen T."/>
            <person name="Noel B."/>
            <person name="Kuo A."/>
            <person name="Morin E."/>
            <person name="Chen J."/>
            <person name="Kohler A."/>
            <person name="Krizsan K."/>
            <person name="Balestrini R."/>
            <person name="Da Silva C."/>
            <person name="Montanini B."/>
            <person name="Hainaut M."/>
            <person name="Levati E."/>
            <person name="Barry K.W."/>
            <person name="Belfiori B."/>
            <person name="Cichocki N."/>
            <person name="Clum A."/>
            <person name="Dockter R.B."/>
            <person name="Fauchery L."/>
            <person name="Guy J."/>
            <person name="Iotti M."/>
            <person name="Le Tacon F."/>
            <person name="Lindquist E.A."/>
            <person name="Lipzen A."/>
            <person name="Malagnac F."/>
            <person name="Mello A."/>
            <person name="Molinier V."/>
            <person name="Miyauchi S."/>
            <person name="Poulain J."/>
            <person name="Riccioni C."/>
            <person name="Rubini A."/>
            <person name="Sitrit Y."/>
            <person name="Splivallo R."/>
            <person name="Traeger S."/>
            <person name="Wang M."/>
            <person name="Zifcakova L."/>
            <person name="Wipf D."/>
            <person name="Zambonelli A."/>
            <person name="Paolocci F."/>
            <person name="Nowrousian M."/>
            <person name="Ottonello S."/>
            <person name="Baldrian P."/>
            <person name="Spatafora J.W."/>
            <person name="Henrissat B."/>
            <person name="Nagy L.G."/>
            <person name="Aury J.M."/>
            <person name="Wincker P."/>
            <person name="Grigoriev I.V."/>
            <person name="Bonfante P."/>
            <person name="Martin F.M."/>
        </authorList>
    </citation>
    <scope>NUCLEOTIDE SEQUENCE [LARGE SCALE GENOMIC DNA]</scope>
    <source>
        <strain evidence="8 9">ATCC MYA-4762</strain>
    </source>
</reference>
<feature type="region of interest" description="Disordered" evidence="5">
    <location>
        <begin position="466"/>
        <end position="501"/>
    </location>
</feature>
<feature type="region of interest" description="Disordered" evidence="5">
    <location>
        <begin position="538"/>
        <end position="564"/>
    </location>
</feature>
<comment type="similarity">
    <text evidence="2">Belongs to the ESF1 family.</text>
</comment>